<evidence type="ECO:0000313" key="2">
    <source>
        <dbReference type="Proteomes" id="UP000298180"/>
    </source>
</evidence>
<proteinExistence type="predicted"/>
<organism evidence="1 2">
    <name type="scientific">Ramlibacter henchirensis</name>
    <dbReference type="NCBI Taxonomy" id="204072"/>
    <lineage>
        <taxon>Bacteria</taxon>
        <taxon>Pseudomonadati</taxon>
        <taxon>Pseudomonadota</taxon>
        <taxon>Betaproteobacteria</taxon>
        <taxon>Burkholderiales</taxon>
        <taxon>Comamonadaceae</taxon>
        <taxon>Ramlibacter</taxon>
    </lineage>
</organism>
<name>A0A4Z0BP96_9BURK</name>
<accession>A0A4Z0BP96</accession>
<protein>
    <submittedName>
        <fullName evidence="1">Uncharacterized protein</fullName>
    </submittedName>
</protein>
<gene>
    <name evidence="1" type="ORF">EZ313_19185</name>
</gene>
<keyword evidence="2" id="KW-1185">Reference proteome</keyword>
<dbReference type="Proteomes" id="UP000298180">
    <property type="component" value="Unassembled WGS sequence"/>
</dbReference>
<reference evidence="1 2" key="1">
    <citation type="submission" date="2019-03" db="EMBL/GenBank/DDBJ databases">
        <title>Ramlibacter henchirensis DSM 14656, whole genome shotgun sequence.</title>
        <authorList>
            <person name="Zhang X."/>
            <person name="Feng G."/>
            <person name="Zhu H."/>
        </authorList>
    </citation>
    <scope>NUCLEOTIDE SEQUENCE [LARGE SCALE GENOMIC DNA]</scope>
    <source>
        <strain evidence="1 2">DSM 14656</strain>
    </source>
</reference>
<comment type="caution">
    <text evidence="1">The sequence shown here is derived from an EMBL/GenBank/DDBJ whole genome shotgun (WGS) entry which is preliminary data.</text>
</comment>
<dbReference type="OrthoDB" id="8901155at2"/>
<dbReference type="RefSeq" id="WP_135264922.1">
    <property type="nucleotide sequence ID" value="NZ_SMLM01000003.1"/>
</dbReference>
<dbReference type="AlphaFoldDB" id="A0A4Z0BP96"/>
<dbReference type="EMBL" id="SMLM01000003">
    <property type="protein sequence ID" value="TFZ00582.1"/>
    <property type="molecule type" value="Genomic_DNA"/>
</dbReference>
<evidence type="ECO:0000313" key="1">
    <source>
        <dbReference type="EMBL" id="TFZ00582.1"/>
    </source>
</evidence>
<sequence>MILVLQKNGSVALEEPADFRRFHCEIDPAFQDLQAARKAFAGIGEIESEETAWVDQDALFALGEASQGAPWRAQAQAMVAAAAKYGWVRDRAPAIKSHIVWRR</sequence>